<dbReference type="RefSeq" id="WP_082442655.1">
    <property type="nucleotide sequence ID" value="NZ_CANKXR010000008.1"/>
</dbReference>
<keyword evidence="6 7" id="KW-0472">Membrane</keyword>
<feature type="transmembrane region" description="Helical" evidence="7">
    <location>
        <begin position="65"/>
        <end position="85"/>
    </location>
</feature>
<keyword evidence="4 7" id="KW-0812">Transmembrane</keyword>
<keyword evidence="10" id="KW-1185">Reference proteome</keyword>
<reference evidence="10" key="1">
    <citation type="submission" date="2015-07" db="EMBL/GenBank/DDBJ databases">
        <authorList>
            <person name="Rodrigo-Torres Lidia"/>
            <person name="Arahal R.David."/>
        </authorList>
    </citation>
    <scope>NUCLEOTIDE SEQUENCE [LARGE SCALE GENOMIC DNA]</scope>
    <source>
        <strain evidence="10">CECT 5096</strain>
    </source>
</reference>
<evidence type="ECO:0000313" key="10">
    <source>
        <dbReference type="Proteomes" id="UP000049983"/>
    </source>
</evidence>
<accession>A0A0M7ACF8</accession>
<feature type="transmembrane region" description="Helical" evidence="7">
    <location>
        <begin position="97"/>
        <end position="117"/>
    </location>
</feature>
<dbReference type="Pfam" id="PF00528">
    <property type="entry name" value="BPD_transp_1"/>
    <property type="match status" value="1"/>
</dbReference>
<evidence type="ECO:0000313" key="9">
    <source>
        <dbReference type="EMBL" id="CTQ71433.1"/>
    </source>
</evidence>
<dbReference type="GO" id="GO:0005886">
    <property type="term" value="C:plasma membrane"/>
    <property type="evidence" value="ECO:0007669"/>
    <property type="project" value="UniProtKB-SubCell"/>
</dbReference>
<evidence type="ECO:0000256" key="7">
    <source>
        <dbReference type="RuleBase" id="RU363032"/>
    </source>
</evidence>
<dbReference type="EMBL" id="CXWC01000010">
    <property type="protein sequence ID" value="CTQ71433.1"/>
    <property type="molecule type" value="Genomic_DNA"/>
</dbReference>
<sequence>MKVLLQVGMRFLFSVFAVLAVWALLVAAFQPPSFMLPGPVEVILTFPEHAGFLFHHAGITASETVIGFVLGVLCGSILAIAIWLFPLAGRVIMPTILVTQALPVFAIAPVLVLWLGFGMSSKIVMAILVIFFTVTSTVYDGLRRLDPGLSDLARLYRVSRFQELIMFRAPAALPAFASGIRVAAVFAPIGAVVGEWAGAKGGLAFIMLQANARGNADMLFAAVILLALMVLAMRYAVEHLTRILVPWQVEI</sequence>
<feature type="transmembrane region" description="Helical" evidence="7">
    <location>
        <begin position="123"/>
        <end position="142"/>
    </location>
</feature>
<keyword evidence="5 7" id="KW-1133">Transmembrane helix</keyword>
<feature type="domain" description="ABC transmembrane type-1" evidence="8">
    <location>
        <begin position="53"/>
        <end position="237"/>
    </location>
</feature>
<dbReference type="PANTHER" id="PTHR30151:SF20">
    <property type="entry name" value="ABC TRANSPORTER PERMEASE PROTEIN HI_0355-RELATED"/>
    <property type="match status" value="1"/>
</dbReference>
<dbReference type="InterPro" id="IPR035906">
    <property type="entry name" value="MetI-like_sf"/>
</dbReference>
<dbReference type="STRING" id="311410.LA5095_01660"/>
<dbReference type="PANTHER" id="PTHR30151">
    <property type="entry name" value="ALKANE SULFONATE ABC TRANSPORTER-RELATED, MEMBRANE SUBUNIT"/>
    <property type="match status" value="1"/>
</dbReference>
<keyword evidence="3" id="KW-1003">Cell membrane</keyword>
<keyword evidence="2 7" id="KW-0813">Transport</keyword>
<evidence type="ECO:0000256" key="6">
    <source>
        <dbReference type="ARBA" id="ARBA00023136"/>
    </source>
</evidence>
<organism evidence="9 10">
    <name type="scientific">Roseibium album</name>
    <dbReference type="NCBI Taxonomy" id="311410"/>
    <lineage>
        <taxon>Bacteria</taxon>
        <taxon>Pseudomonadati</taxon>
        <taxon>Pseudomonadota</taxon>
        <taxon>Alphaproteobacteria</taxon>
        <taxon>Hyphomicrobiales</taxon>
        <taxon>Stappiaceae</taxon>
        <taxon>Roseibium</taxon>
    </lineage>
</organism>
<dbReference type="GO" id="GO:0055085">
    <property type="term" value="P:transmembrane transport"/>
    <property type="evidence" value="ECO:0007669"/>
    <property type="project" value="InterPro"/>
</dbReference>
<gene>
    <name evidence="9" type="primary">ssuC_4</name>
    <name evidence="9" type="ORF">LA5096_02914</name>
</gene>
<dbReference type="OrthoDB" id="9786495at2"/>
<evidence type="ECO:0000256" key="4">
    <source>
        <dbReference type="ARBA" id="ARBA00022692"/>
    </source>
</evidence>
<dbReference type="GeneID" id="97670281"/>
<comment type="similarity">
    <text evidence="7">Belongs to the binding-protein-dependent transport system permease family.</text>
</comment>
<feature type="transmembrane region" description="Helical" evidence="7">
    <location>
        <begin position="218"/>
        <end position="237"/>
    </location>
</feature>
<proteinExistence type="inferred from homology"/>
<dbReference type="SUPFAM" id="SSF161098">
    <property type="entry name" value="MetI-like"/>
    <property type="match status" value="1"/>
</dbReference>
<feature type="transmembrane region" description="Helical" evidence="7">
    <location>
        <begin position="186"/>
        <end position="206"/>
    </location>
</feature>
<dbReference type="AlphaFoldDB" id="A0A0M7ACF8"/>
<dbReference type="Proteomes" id="UP000049983">
    <property type="component" value="Unassembled WGS sequence"/>
</dbReference>
<protein>
    <submittedName>
        <fullName evidence="9">Putative aliphatic sulfonates transport permease protein SsuC</fullName>
    </submittedName>
</protein>
<name>A0A0M7ACF8_9HYPH</name>
<comment type="subcellular location">
    <subcellularLocation>
        <location evidence="1 7">Cell membrane</location>
        <topology evidence="1 7">Multi-pass membrane protein</topology>
    </subcellularLocation>
</comment>
<evidence type="ECO:0000256" key="1">
    <source>
        <dbReference type="ARBA" id="ARBA00004651"/>
    </source>
</evidence>
<evidence type="ECO:0000256" key="5">
    <source>
        <dbReference type="ARBA" id="ARBA00022989"/>
    </source>
</evidence>
<dbReference type="PROSITE" id="PS50928">
    <property type="entry name" value="ABC_TM1"/>
    <property type="match status" value="1"/>
</dbReference>
<evidence type="ECO:0000256" key="3">
    <source>
        <dbReference type="ARBA" id="ARBA00022475"/>
    </source>
</evidence>
<dbReference type="Gene3D" id="1.10.3720.10">
    <property type="entry name" value="MetI-like"/>
    <property type="match status" value="1"/>
</dbReference>
<evidence type="ECO:0000259" key="8">
    <source>
        <dbReference type="PROSITE" id="PS50928"/>
    </source>
</evidence>
<evidence type="ECO:0000256" key="2">
    <source>
        <dbReference type="ARBA" id="ARBA00022448"/>
    </source>
</evidence>
<dbReference type="InterPro" id="IPR000515">
    <property type="entry name" value="MetI-like"/>
</dbReference>